<dbReference type="EMBL" id="CP053073">
    <property type="protein sequence ID" value="QJR13686.1"/>
    <property type="molecule type" value="Genomic_DNA"/>
</dbReference>
<reference evidence="9 10" key="1">
    <citation type="submission" date="2020-04" db="EMBL/GenBank/DDBJ databases">
        <title>Usitatibacter rugosus gen. nov., sp. nov. and Usitatibacter palustris sp. nov., novel members of Usitatibacteraceae fam. nov. within the order Nitrosomonadales isolated from soil.</title>
        <authorList>
            <person name="Huber K.J."/>
            <person name="Neumann-Schaal M."/>
            <person name="Geppert A."/>
            <person name="Luckner M."/>
            <person name="Wanner G."/>
            <person name="Overmann J."/>
        </authorList>
    </citation>
    <scope>NUCLEOTIDE SEQUENCE [LARGE SCALE GENOMIC DNA]</scope>
    <source>
        <strain evidence="9 10">Swamp67</strain>
    </source>
</reference>
<dbReference type="InterPro" id="IPR051205">
    <property type="entry name" value="UbiH/COQ6_monooxygenase"/>
</dbReference>
<comment type="pathway">
    <text evidence="2">Cofactor biosynthesis; ubiquinone biosynthesis.</text>
</comment>
<sequence>MLDVAIIGAGPVGATVAALASDSGLDIGVFEARGGPSNDKRTLALSHASREILEGANAWPAQGVTPIESIHISQQGGPGRTLLEASEQRIPALGYTVAYAALESTLEARLVRSGVTTRFGEACTQIDLADDAATVRFESGREARARLLVLADGGANSTRIPGIAYTTKDYDQLALTAPVSTDRAHGARAYERFTPQGPAALLPVGDRFALVWTASPAEAKRLLALDDAAFLVELQAHFGDRAGRFTEVGPRAAFPLKLRTVNTNIALRTAIVGNAAQALHPVAGQGLNLGLRDAQSLATALCTRGRAAIGEAAMLADYRESRRRDTLRGVAFTDFLVSAFADARRLPTWGRGLALTVLDLFPPARRLLAQRMIHGAGSP</sequence>
<evidence type="ECO:0000256" key="1">
    <source>
        <dbReference type="ARBA" id="ARBA00001974"/>
    </source>
</evidence>
<feature type="domain" description="FAD-binding" evidence="8">
    <location>
        <begin position="2"/>
        <end position="324"/>
    </location>
</feature>
<dbReference type="GO" id="GO:0016705">
    <property type="term" value="F:oxidoreductase activity, acting on paired donors, with incorporation or reduction of molecular oxygen"/>
    <property type="evidence" value="ECO:0007669"/>
    <property type="project" value="InterPro"/>
</dbReference>
<evidence type="ECO:0000256" key="3">
    <source>
        <dbReference type="ARBA" id="ARBA00005349"/>
    </source>
</evidence>
<gene>
    <name evidence="9" type="primary">ubiH</name>
    <name evidence="9" type="ORF">DSM104440_00472</name>
</gene>
<keyword evidence="4" id="KW-0285">Flavoprotein</keyword>
<dbReference type="NCBIfam" id="TIGR01988">
    <property type="entry name" value="Ubi-OHases"/>
    <property type="match status" value="1"/>
</dbReference>
<dbReference type="GO" id="GO:0071949">
    <property type="term" value="F:FAD binding"/>
    <property type="evidence" value="ECO:0007669"/>
    <property type="project" value="InterPro"/>
</dbReference>
<dbReference type="AlphaFoldDB" id="A0A6M4H2G1"/>
<dbReference type="InParanoid" id="A0A6M4H2G1"/>
<dbReference type="FunCoup" id="A0A6M4H2G1">
    <property type="interactions" value="124"/>
</dbReference>
<keyword evidence="6 9" id="KW-0560">Oxidoreductase</keyword>
<organism evidence="9 10">
    <name type="scientific">Usitatibacter palustris</name>
    <dbReference type="NCBI Taxonomy" id="2732487"/>
    <lineage>
        <taxon>Bacteria</taxon>
        <taxon>Pseudomonadati</taxon>
        <taxon>Pseudomonadota</taxon>
        <taxon>Betaproteobacteria</taxon>
        <taxon>Nitrosomonadales</taxon>
        <taxon>Usitatibacteraceae</taxon>
        <taxon>Usitatibacter</taxon>
    </lineage>
</organism>
<dbReference type="Pfam" id="PF01494">
    <property type="entry name" value="FAD_binding_3"/>
    <property type="match status" value="1"/>
</dbReference>
<dbReference type="InterPro" id="IPR018168">
    <property type="entry name" value="Ubi_Hdrlase_CS"/>
</dbReference>
<dbReference type="KEGG" id="upl:DSM104440_00472"/>
<evidence type="ECO:0000313" key="9">
    <source>
        <dbReference type="EMBL" id="QJR13686.1"/>
    </source>
</evidence>
<evidence type="ECO:0000259" key="8">
    <source>
        <dbReference type="Pfam" id="PF01494"/>
    </source>
</evidence>
<dbReference type="InterPro" id="IPR010971">
    <property type="entry name" value="UbiH/COQ6"/>
</dbReference>
<dbReference type="PANTHER" id="PTHR43876">
    <property type="entry name" value="UBIQUINONE BIOSYNTHESIS MONOOXYGENASE COQ6, MITOCHONDRIAL"/>
    <property type="match status" value="1"/>
</dbReference>
<dbReference type="InterPro" id="IPR036188">
    <property type="entry name" value="FAD/NAD-bd_sf"/>
</dbReference>
<dbReference type="EC" id="1.14.13.-" evidence="9"/>
<dbReference type="PANTHER" id="PTHR43876:SF7">
    <property type="entry name" value="UBIQUINONE BIOSYNTHESIS MONOOXYGENASE COQ6, MITOCHONDRIAL"/>
    <property type="match status" value="1"/>
</dbReference>
<accession>A0A6M4H2G1</accession>
<keyword evidence="5" id="KW-0274">FAD</keyword>
<dbReference type="InterPro" id="IPR002938">
    <property type="entry name" value="FAD-bd"/>
</dbReference>
<comment type="cofactor">
    <cofactor evidence="1">
        <name>FAD</name>
        <dbReference type="ChEBI" id="CHEBI:57692"/>
    </cofactor>
</comment>
<dbReference type="GO" id="GO:0006744">
    <property type="term" value="P:ubiquinone biosynthetic process"/>
    <property type="evidence" value="ECO:0007669"/>
    <property type="project" value="UniProtKB-UniPathway"/>
</dbReference>
<proteinExistence type="inferred from homology"/>
<evidence type="ECO:0000256" key="6">
    <source>
        <dbReference type="ARBA" id="ARBA00023002"/>
    </source>
</evidence>
<evidence type="ECO:0000313" key="10">
    <source>
        <dbReference type="Proteomes" id="UP000503096"/>
    </source>
</evidence>
<dbReference type="PRINTS" id="PR00420">
    <property type="entry name" value="RNGMNOXGNASE"/>
</dbReference>
<dbReference type="RefSeq" id="WP_212758180.1">
    <property type="nucleotide sequence ID" value="NZ_CP053073.1"/>
</dbReference>
<keyword evidence="10" id="KW-1185">Reference proteome</keyword>
<dbReference type="PROSITE" id="PS01304">
    <property type="entry name" value="UBIH"/>
    <property type="match status" value="1"/>
</dbReference>
<dbReference type="SUPFAM" id="SSF51905">
    <property type="entry name" value="FAD/NAD(P)-binding domain"/>
    <property type="match status" value="1"/>
</dbReference>
<evidence type="ECO:0000256" key="4">
    <source>
        <dbReference type="ARBA" id="ARBA00022630"/>
    </source>
</evidence>
<evidence type="ECO:0000256" key="2">
    <source>
        <dbReference type="ARBA" id="ARBA00004749"/>
    </source>
</evidence>
<keyword evidence="7" id="KW-0503">Monooxygenase</keyword>
<evidence type="ECO:0000256" key="5">
    <source>
        <dbReference type="ARBA" id="ARBA00022827"/>
    </source>
</evidence>
<evidence type="ECO:0000256" key="7">
    <source>
        <dbReference type="ARBA" id="ARBA00023033"/>
    </source>
</evidence>
<dbReference type="Proteomes" id="UP000503096">
    <property type="component" value="Chromosome"/>
</dbReference>
<comment type="similarity">
    <text evidence="3">Belongs to the UbiH/COQ6 family.</text>
</comment>
<protein>
    <submittedName>
        <fullName evidence="9">2-octaprenyl-6-methoxyphenol hydroxylase</fullName>
        <ecNumber evidence="9">1.14.13.-</ecNumber>
    </submittedName>
</protein>
<dbReference type="Gene3D" id="3.50.50.60">
    <property type="entry name" value="FAD/NAD(P)-binding domain"/>
    <property type="match status" value="2"/>
</dbReference>
<dbReference type="GO" id="GO:0004497">
    <property type="term" value="F:monooxygenase activity"/>
    <property type="evidence" value="ECO:0007669"/>
    <property type="project" value="UniProtKB-KW"/>
</dbReference>
<dbReference type="UniPathway" id="UPA00232"/>
<name>A0A6M4H2G1_9PROT</name>